<organism evidence="1 2">
    <name type="scientific">Globisporangium ultimum (strain ATCC 200006 / CBS 805.95 / DAOM BR144)</name>
    <name type="common">Pythium ultimum</name>
    <dbReference type="NCBI Taxonomy" id="431595"/>
    <lineage>
        <taxon>Eukaryota</taxon>
        <taxon>Sar</taxon>
        <taxon>Stramenopiles</taxon>
        <taxon>Oomycota</taxon>
        <taxon>Peronosporomycetes</taxon>
        <taxon>Pythiales</taxon>
        <taxon>Pythiaceae</taxon>
        <taxon>Globisporangium</taxon>
    </lineage>
</organism>
<dbReference type="HOGENOM" id="CLU_1933137_0_0_1"/>
<evidence type="ECO:0000313" key="2">
    <source>
        <dbReference type="Proteomes" id="UP000019132"/>
    </source>
</evidence>
<dbReference type="VEuPathDB" id="FungiDB:PYU1_G001352"/>
<dbReference type="InParanoid" id="K3W8R1"/>
<reference evidence="2" key="2">
    <citation type="submission" date="2010-04" db="EMBL/GenBank/DDBJ databases">
        <authorList>
            <person name="Buell R."/>
            <person name="Hamilton J."/>
            <person name="Hostetler J."/>
        </authorList>
    </citation>
    <scope>NUCLEOTIDE SEQUENCE [LARGE SCALE GENOMIC DNA]</scope>
    <source>
        <strain evidence="2">DAOM:BR144</strain>
    </source>
</reference>
<keyword evidence="2" id="KW-1185">Reference proteome</keyword>
<sequence length="131" mass="14858">MLTIETPRAGLVELHGITFVQRFDEPHRVAMAFNSIILTASNGLRFREKGWIVACNSASASTQFPTVFQNFYQVFSDSTSSANDFAFAADVENETATTIKEVVIDALSDRTRRMYQGMHETLYNEFSRFQQ</sequence>
<protein>
    <submittedName>
        <fullName evidence="1">Uncharacterized protein</fullName>
    </submittedName>
</protein>
<reference evidence="1" key="3">
    <citation type="submission" date="2015-02" db="UniProtKB">
        <authorList>
            <consortium name="EnsemblProtists"/>
        </authorList>
    </citation>
    <scope>IDENTIFICATION</scope>
    <source>
        <strain evidence="1">DAOM BR144</strain>
    </source>
</reference>
<dbReference type="EMBL" id="GL376626">
    <property type="status" value="NOT_ANNOTATED_CDS"/>
    <property type="molecule type" value="Genomic_DNA"/>
</dbReference>
<proteinExistence type="predicted"/>
<dbReference type="AlphaFoldDB" id="K3W8R1"/>
<reference evidence="2" key="1">
    <citation type="journal article" date="2010" name="Genome Biol.">
        <title>Genome sequence of the necrotrophic plant pathogen Pythium ultimum reveals original pathogenicity mechanisms and effector repertoire.</title>
        <authorList>
            <person name="Levesque C.A."/>
            <person name="Brouwer H."/>
            <person name="Cano L."/>
            <person name="Hamilton J.P."/>
            <person name="Holt C."/>
            <person name="Huitema E."/>
            <person name="Raffaele S."/>
            <person name="Robideau G.P."/>
            <person name="Thines M."/>
            <person name="Win J."/>
            <person name="Zerillo M.M."/>
            <person name="Beakes G.W."/>
            <person name="Boore J.L."/>
            <person name="Busam D."/>
            <person name="Dumas B."/>
            <person name="Ferriera S."/>
            <person name="Fuerstenberg S.I."/>
            <person name="Gachon C.M."/>
            <person name="Gaulin E."/>
            <person name="Govers F."/>
            <person name="Grenville-Briggs L."/>
            <person name="Horner N."/>
            <person name="Hostetler J."/>
            <person name="Jiang R.H."/>
            <person name="Johnson J."/>
            <person name="Krajaejun T."/>
            <person name="Lin H."/>
            <person name="Meijer H.J."/>
            <person name="Moore B."/>
            <person name="Morris P."/>
            <person name="Phuntmart V."/>
            <person name="Puiu D."/>
            <person name="Shetty J."/>
            <person name="Stajich J.E."/>
            <person name="Tripathy S."/>
            <person name="Wawra S."/>
            <person name="van West P."/>
            <person name="Whitty B.R."/>
            <person name="Coutinho P.M."/>
            <person name="Henrissat B."/>
            <person name="Martin F."/>
            <person name="Thomas P.D."/>
            <person name="Tyler B.M."/>
            <person name="De Vries R.P."/>
            <person name="Kamoun S."/>
            <person name="Yandell M."/>
            <person name="Tisserat N."/>
            <person name="Buell C.R."/>
        </authorList>
    </citation>
    <scope>NUCLEOTIDE SEQUENCE</scope>
    <source>
        <strain evidence="2">DAOM:BR144</strain>
    </source>
</reference>
<name>K3W8R1_GLOUD</name>
<accession>K3W8R1</accession>
<dbReference type="Proteomes" id="UP000019132">
    <property type="component" value="Unassembled WGS sequence"/>
</dbReference>
<dbReference type="EnsemblProtists" id="PYU1_T001352">
    <property type="protein sequence ID" value="PYU1_T001352"/>
    <property type="gene ID" value="PYU1_G001352"/>
</dbReference>
<evidence type="ECO:0000313" key="1">
    <source>
        <dbReference type="EnsemblProtists" id="PYU1_T001352"/>
    </source>
</evidence>